<gene>
    <name evidence="1" type="ORF">O3P69_011589</name>
</gene>
<proteinExistence type="predicted"/>
<name>A0AAW0T6D3_SCYPA</name>
<dbReference type="EMBL" id="JARAKH010000038">
    <property type="protein sequence ID" value="KAK8383164.1"/>
    <property type="molecule type" value="Genomic_DNA"/>
</dbReference>
<evidence type="ECO:0000313" key="1">
    <source>
        <dbReference type="EMBL" id="KAK8383165.1"/>
    </source>
</evidence>
<dbReference type="Proteomes" id="UP001487740">
    <property type="component" value="Unassembled WGS sequence"/>
</dbReference>
<dbReference type="Pfam" id="PF17653">
    <property type="entry name" value="DUF5522"/>
    <property type="match status" value="1"/>
</dbReference>
<dbReference type="EMBL" id="JARAKH010000038">
    <property type="protein sequence ID" value="KAK8383165.1"/>
    <property type="molecule type" value="Genomic_DNA"/>
</dbReference>
<reference evidence="1 2" key="1">
    <citation type="submission" date="2023-03" db="EMBL/GenBank/DDBJ databases">
        <title>High-quality genome of Scylla paramamosain provides insights in environmental adaptation.</title>
        <authorList>
            <person name="Zhang L."/>
        </authorList>
    </citation>
    <scope>NUCLEOTIDE SEQUENCE [LARGE SCALE GENOMIC DNA]</scope>
    <source>
        <strain evidence="1">LZ_2023a</strain>
        <tissue evidence="1">Muscle</tissue>
    </source>
</reference>
<evidence type="ECO:0000313" key="2">
    <source>
        <dbReference type="Proteomes" id="UP001487740"/>
    </source>
</evidence>
<dbReference type="InterPro" id="IPR040807">
    <property type="entry name" value="DUF5522"/>
</dbReference>
<organism evidence="1 2">
    <name type="scientific">Scylla paramamosain</name>
    <name type="common">Mud crab</name>
    <dbReference type="NCBI Taxonomy" id="85552"/>
    <lineage>
        <taxon>Eukaryota</taxon>
        <taxon>Metazoa</taxon>
        <taxon>Ecdysozoa</taxon>
        <taxon>Arthropoda</taxon>
        <taxon>Crustacea</taxon>
        <taxon>Multicrustacea</taxon>
        <taxon>Malacostraca</taxon>
        <taxon>Eumalacostraca</taxon>
        <taxon>Eucarida</taxon>
        <taxon>Decapoda</taxon>
        <taxon>Pleocyemata</taxon>
        <taxon>Brachyura</taxon>
        <taxon>Eubrachyura</taxon>
        <taxon>Portunoidea</taxon>
        <taxon>Portunidae</taxon>
        <taxon>Portuninae</taxon>
        <taxon>Scylla</taxon>
    </lineage>
</organism>
<comment type="caution">
    <text evidence="1">The sequence shown here is derived from an EMBL/GenBank/DDBJ whole genome shotgun (WGS) entry which is preliminary data.</text>
</comment>
<accession>A0AAW0T6D3</accession>
<dbReference type="AlphaFoldDB" id="A0AAW0T6D3"/>
<dbReference type="PANTHER" id="PTHR21037">
    <property type="entry name" value="39S RIBOSOMAL PROTEIN L14, MITOCHONDRIAL"/>
    <property type="match status" value="1"/>
</dbReference>
<keyword evidence="2" id="KW-1185">Reference proteome</keyword>
<sequence length="298" mass="34487">MAALFLCNEGTQRRFPYLLLILARRKCALTENRASSTQAKTTHGPESICIYPSYKNMLILSALLPQKYLTFINVYSMQNIRYHKPIKKPYWAYGSLLSAESTSRFSSLQTGLINSGLQIWPQILGKHKGRNAVHNCFYCSVRHASDLVKERIAKENRKTRERFEACEKEWEKLVDERLLQPEDFTIHEAHKLAVARGHFTYDDPYTGCRVMTRLRHFLRGSCCGSACRHCVYDHVNVAEKEKSQRVFNSSFWVDVSTRPDLAVVSPKPYHVGGWEPSQRKDKREIIESEVSDPLLYKH</sequence>
<dbReference type="PANTHER" id="PTHR21037:SF2">
    <property type="entry name" value="SIMILAR TO NOVEL PROTEIN"/>
    <property type="match status" value="1"/>
</dbReference>
<protein>
    <submittedName>
        <fullName evidence="1">Uncharacterized protein</fullName>
    </submittedName>
</protein>